<evidence type="ECO:0000256" key="1">
    <source>
        <dbReference type="ARBA" id="ARBA00010062"/>
    </source>
</evidence>
<dbReference type="PANTHER" id="PTHR30483:SF38">
    <property type="entry name" value="BLR7848 PROTEIN"/>
    <property type="match status" value="1"/>
</dbReference>
<sequence length="396" mass="41160">MRRTAVSVAALTVVLATAGCSDDSPAGDGAGPVRVGQIVSLTGNYAPLGTENEKSVALAVEQVNTAGGVLGRRIELIVRDDKSQPDQSVLAFNDIKGRDAVAVIGSPFSNSALATIPLVDREKIPYISLTPADEQVDPVHPYVFVVPATSATYADRILQYLRAEGISRVAVAYDGKSSYARAGFDGTREKAGTYGISLTATPEFQTTTTEFSAVFNQVRSSGAQALVVWATGPPGVALAKQYATAGLDVPVVFTGAQASKLWLDPVGAAAEGAFVASSIGVVGAHLPDGAQKRAIDELAGPFQSRYGYPPPQFAQDGYTGVKLLVAAIEKAGSTEPEKIRTALEGLTLTTPNGSYVYSATDHAGLKADFISVNVVKGGAFVPTEWAREQLAAVAGR</sequence>
<evidence type="ECO:0000313" key="5">
    <source>
        <dbReference type="EMBL" id="MEE6257670.1"/>
    </source>
</evidence>
<dbReference type="Pfam" id="PF13458">
    <property type="entry name" value="Peripla_BP_6"/>
    <property type="match status" value="1"/>
</dbReference>
<feature type="signal peptide" evidence="3">
    <location>
        <begin position="1"/>
        <end position="18"/>
    </location>
</feature>
<dbReference type="SUPFAM" id="SSF53822">
    <property type="entry name" value="Periplasmic binding protein-like I"/>
    <property type="match status" value="1"/>
</dbReference>
<dbReference type="InterPro" id="IPR028082">
    <property type="entry name" value="Peripla_BP_I"/>
</dbReference>
<comment type="caution">
    <text evidence="5">The sequence shown here is derived from an EMBL/GenBank/DDBJ whole genome shotgun (WGS) entry which is preliminary data.</text>
</comment>
<keyword evidence="6" id="KW-1185">Reference proteome</keyword>
<proteinExistence type="inferred from homology"/>
<evidence type="ECO:0000256" key="3">
    <source>
        <dbReference type="SAM" id="SignalP"/>
    </source>
</evidence>
<evidence type="ECO:0000313" key="6">
    <source>
        <dbReference type="Proteomes" id="UP001332243"/>
    </source>
</evidence>
<protein>
    <submittedName>
        <fullName evidence="5">ABC transporter substrate-binding protein</fullName>
    </submittedName>
</protein>
<keyword evidence="2 3" id="KW-0732">Signal</keyword>
<comment type="similarity">
    <text evidence="1">Belongs to the leucine-binding protein family.</text>
</comment>
<dbReference type="RefSeq" id="WP_331212792.1">
    <property type="nucleotide sequence ID" value="NZ_JAZGQK010000003.1"/>
</dbReference>
<reference evidence="5 6" key="1">
    <citation type="submission" date="2024-01" db="EMBL/GenBank/DDBJ databases">
        <title>Genome insights into Plantactinospora sonchi sp. nov.</title>
        <authorList>
            <person name="Wang L."/>
        </authorList>
    </citation>
    <scope>NUCLEOTIDE SEQUENCE [LARGE SCALE GENOMIC DNA]</scope>
    <source>
        <strain evidence="5 6">NEAU-QY2</strain>
    </source>
</reference>
<dbReference type="CDD" id="cd06333">
    <property type="entry name" value="PBP1_ABC_RPA1789-like"/>
    <property type="match status" value="1"/>
</dbReference>
<dbReference type="Proteomes" id="UP001332243">
    <property type="component" value="Unassembled WGS sequence"/>
</dbReference>
<dbReference type="PANTHER" id="PTHR30483">
    <property type="entry name" value="LEUCINE-SPECIFIC-BINDING PROTEIN"/>
    <property type="match status" value="1"/>
</dbReference>
<evidence type="ECO:0000259" key="4">
    <source>
        <dbReference type="Pfam" id="PF13458"/>
    </source>
</evidence>
<evidence type="ECO:0000256" key="2">
    <source>
        <dbReference type="ARBA" id="ARBA00022729"/>
    </source>
</evidence>
<gene>
    <name evidence="5" type="ORF">V1633_04085</name>
</gene>
<accession>A0ABU7RME1</accession>
<organism evidence="5 6">
    <name type="scientific">Plantactinospora sonchi</name>
    <dbReference type="NCBI Taxonomy" id="1544735"/>
    <lineage>
        <taxon>Bacteria</taxon>
        <taxon>Bacillati</taxon>
        <taxon>Actinomycetota</taxon>
        <taxon>Actinomycetes</taxon>
        <taxon>Micromonosporales</taxon>
        <taxon>Micromonosporaceae</taxon>
        <taxon>Plantactinospora</taxon>
    </lineage>
</organism>
<dbReference type="Gene3D" id="3.40.50.2300">
    <property type="match status" value="2"/>
</dbReference>
<dbReference type="PROSITE" id="PS51257">
    <property type="entry name" value="PROKAR_LIPOPROTEIN"/>
    <property type="match status" value="1"/>
</dbReference>
<dbReference type="InterPro" id="IPR028081">
    <property type="entry name" value="Leu-bd"/>
</dbReference>
<name>A0ABU7RME1_9ACTN</name>
<dbReference type="EMBL" id="JAZGQK010000003">
    <property type="protein sequence ID" value="MEE6257670.1"/>
    <property type="molecule type" value="Genomic_DNA"/>
</dbReference>
<feature type="domain" description="Leucine-binding protein" evidence="4">
    <location>
        <begin position="32"/>
        <end position="375"/>
    </location>
</feature>
<feature type="chain" id="PRO_5045726813" evidence="3">
    <location>
        <begin position="19"/>
        <end position="396"/>
    </location>
</feature>
<dbReference type="InterPro" id="IPR051010">
    <property type="entry name" value="BCAA_transport"/>
</dbReference>